<organism evidence="2">
    <name type="scientific">Paenibacillus sp. AN1007</name>
    <dbReference type="NCBI Taxonomy" id="3151385"/>
    <lineage>
        <taxon>Bacteria</taxon>
        <taxon>Bacillati</taxon>
        <taxon>Bacillota</taxon>
        <taxon>Bacilli</taxon>
        <taxon>Bacillales</taxon>
        <taxon>Paenibacillaceae</taxon>
        <taxon>Paenibacillus</taxon>
    </lineage>
</organism>
<dbReference type="AlphaFoldDB" id="A0AAU8NIW4"/>
<evidence type="ECO:0000256" key="1">
    <source>
        <dbReference type="SAM" id="SignalP"/>
    </source>
</evidence>
<keyword evidence="1" id="KW-0732">Signal</keyword>
<evidence type="ECO:0008006" key="3">
    <source>
        <dbReference type="Google" id="ProtNLM"/>
    </source>
</evidence>
<proteinExistence type="predicted"/>
<feature type="chain" id="PRO_5043683881" description="Lipoprotein" evidence="1">
    <location>
        <begin position="21"/>
        <end position="164"/>
    </location>
</feature>
<accession>A0AAU8NIW4</accession>
<gene>
    <name evidence="2" type="ORF">ABXS70_11350</name>
</gene>
<dbReference type="EMBL" id="CP159992">
    <property type="protein sequence ID" value="XCP97252.1"/>
    <property type="molecule type" value="Genomic_DNA"/>
</dbReference>
<sequence>MKKVVLHSLLLILSIGIITACGNITDSESQLENNTPKTEQTETQVESAPNIKTGVFIDLNSVDNPLFNKDIKVLLERTLDSLANKKEKEFRSVFADDGTADAHMFLFGNDYAFEEMGTIDEDQEGRIIVEIRGKVVSDNEVKTPNSFYYFVKSKQDKWRLGAID</sequence>
<protein>
    <recommendedName>
        <fullName evidence="3">Lipoprotein</fullName>
    </recommendedName>
</protein>
<dbReference type="RefSeq" id="WP_366295877.1">
    <property type="nucleotide sequence ID" value="NZ_CP159992.1"/>
</dbReference>
<name>A0AAU8NIW4_9BACL</name>
<dbReference type="PROSITE" id="PS51257">
    <property type="entry name" value="PROKAR_LIPOPROTEIN"/>
    <property type="match status" value="1"/>
</dbReference>
<reference evidence="2" key="1">
    <citation type="submission" date="2024-05" db="EMBL/GenBank/DDBJ databases">
        <title>Draft genome assemblies of 36 bacteria isolated from hibernating arctic ground squirrels.</title>
        <authorList>
            <person name="McKee H."/>
            <person name="Mullen L."/>
            <person name="Drown D.M."/>
            <person name="Duddleston K.N."/>
        </authorList>
    </citation>
    <scope>NUCLEOTIDE SEQUENCE</scope>
    <source>
        <strain evidence="2">AN1007</strain>
    </source>
</reference>
<feature type="signal peptide" evidence="1">
    <location>
        <begin position="1"/>
        <end position="20"/>
    </location>
</feature>
<evidence type="ECO:0000313" key="2">
    <source>
        <dbReference type="EMBL" id="XCP97252.1"/>
    </source>
</evidence>